<comment type="caution">
    <text evidence="2">The sequence shown here is derived from an EMBL/GenBank/DDBJ whole genome shotgun (WGS) entry which is preliminary data.</text>
</comment>
<dbReference type="PANTHER" id="PTHR42160">
    <property type="entry name" value="URACIL-DNA GLYCOSYLASE SUPERFAMILY PROTEIN"/>
    <property type="match status" value="1"/>
</dbReference>
<dbReference type="SUPFAM" id="SSF52141">
    <property type="entry name" value="Uracil-DNA glycosylase-like"/>
    <property type="match status" value="1"/>
</dbReference>
<evidence type="ECO:0000313" key="2">
    <source>
        <dbReference type="EMBL" id="MDT0555647.1"/>
    </source>
</evidence>
<dbReference type="SMART" id="SM00987">
    <property type="entry name" value="UreE_C"/>
    <property type="match status" value="1"/>
</dbReference>
<feature type="domain" description="Uracil-DNA glycosylase-like" evidence="1">
    <location>
        <begin position="25"/>
        <end position="182"/>
    </location>
</feature>
<dbReference type="RefSeq" id="WP_311332597.1">
    <property type="nucleotide sequence ID" value="NZ_JAVRHZ010000002.1"/>
</dbReference>
<dbReference type="EMBL" id="JAVRHZ010000002">
    <property type="protein sequence ID" value="MDT0555647.1"/>
    <property type="molecule type" value="Genomic_DNA"/>
</dbReference>
<dbReference type="InterPro" id="IPR047124">
    <property type="entry name" value="HI_0220.2"/>
</dbReference>
<dbReference type="Gene3D" id="3.40.470.10">
    <property type="entry name" value="Uracil-DNA glycosylase-like domain"/>
    <property type="match status" value="1"/>
</dbReference>
<proteinExistence type="predicted"/>
<dbReference type="CDD" id="cd10033">
    <property type="entry name" value="UDG_like"/>
    <property type="match status" value="1"/>
</dbReference>
<dbReference type="Proteomes" id="UP001254488">
    <property type="component" value="Unassembled WGS sequence"/>
</dbReference>
<evidence type="ECO:0000313" key="3">
    <source>
        <dbReference type="Proteomes" id="UP001254488"/>
    </source>
</evidence>
<protein>
    <submittedName>
        <fullName evidence="2">Uracil-DNA glycosylase family protein</fullName>
    </submittedName>
</protein>
<dbReference type="Pfam" id="PF03167">
    <property type="entry name" value="UDG"/>
    <property type="match status" value="1"/>
</dbReference>
<gene>
    <name evidence="2" type="ORF">RM538_06505</name>
</gene>
<sequence>MQHLLSEIKNCTICKEHLPLGPRPVVTAHKSSKIVIVGQAPGTKVHASGIPWDDQSGKKLRQWLNVTDEQFYTTENFAIVPMGFCYPGKAKTGDLPPRPECAPQWHTKLLDKMPNVQLTILIGSYAQKYYLAEKAKRTLTDTVSEYKQYLPRYFPIPHPSPTNRFWRAKNPWFEKEIVPVLQQKVKEVLK</sequence>
<dbReference type="SMART" id="SM00986">
    <property type="entry name" value="UDG"/>
    <property type="match status" value="1"/>
</dbReference>
<name>A0ABU2YD10_9FLAO</name>
<keyword evidence="3" id="KW-1185">Reference proteome</keyword>
<dbReference type="InterPro" id="IPR005122">
    <property type="entry name" value="Uracil-DNA_glycosylase-like"/>
</dbReference>
<reference evidence="2 3" key="1">
    <citation type="submission" date="2023-09" db="EMBL/GenBank/DDBJ databases">
        <authorList>
            <person name="Rey-Velasco X."/>
        </authorList>
    </citation>
    <scope>NUCLEOTIDE SEQUENCE [LARGE SCALE GENOMIC DNA]</scope>
    <source>
        <strain evidence="2 3">W242</strain>
    </source>
</reference>
<dbReference type="PANTHER" id="PTHR42160:SF1">
    <property type="entry name" value="URACIL-DNA GLYCOSYLASE SUPERFAMILY PROTEIN"/>
    <property type="match status" value="1"/>
</dbReference>
<organism evidence="2 3">
    <name type="scientific">Patiriisocius hiemis</name>
    <dbReference type="NCBI Taxonomy" id="3075604"/>
    <lineage>
        <taxon>Bacteria</taxon>
        <taxon>Pseudomonadati</taxon>
        <taxon>Bacteroidota</taxon>
        <taxon>Flavobacteriia</taxon>
        <taxon>Flavobacteriales</taxon>
        <taxon>Flavobacteriaceae</taxon>
        <taxon>Patiriisocius</taxon>
    </lineage>
</organism>
<evidence type="ECO:0000259" key="1">
    <source>
        <dbReference type="SMART" id="SM00986"/>
    </source>
</evidence>
<dbReference type="InterPro" id="IPR036895">
    <property type="entry name" value="Uracil-DNA_glycosylase-like_sf"/>
</dbReference>
<accession>A0ABU2YD10</accession>